<comment type="caution">
    <text evidence="1">The sequence shown here is derived from an EMBL/GenBank/DDBJ whole genome shotgun (WGS) entry which is preliminary data.</text>
</comment>
<sequence>MTRDCCYCKRSQESGSEFASPGCANTSEVEVLAVKKILVIYSESLVPSIPVERDAHSLLSLCHGILGIKK</sequence>
<gene>
    <name evidence="1" type="ORF">PR003_g21818</name>
</gene>
<evidence type="ECO:0000313" key="2">
    <source>
        <dbReference type="Proteomes" id="UP000434957"/>
    </source>
</evidence>
<organism evidence="1 2">
    <name type="scientific">Phytophthora rubi</name>
    <dbReference type="NCBI Taxonomy" id="129364"/>
    <lineage>
        <taxon>Eukaryota</taxon>
        <taxon>Sar</taxon>
        <taxon>Stramenopiles</taxon>
        <taxon>Oomycota</taxon>
        <taxon>Peronosporomycetes</taxon>
        <taxon>Peronosporales</taxon>
        <taxon>Peronosporaceae</taxon>
        <taxon>Phytophthora</taxon>
    </lineage>
</organism>
<accession>A0A6A4DA06</accession>
<protein>
    <submittedName>
        <fullName evidence="1">Uncharacterized protein</fullName>
    </submittedName>
</protein>
<proteinExistence type="predicted"/>
<dbReference type="Proteomes" id="UP000434957">
    <property type="component" value="Unassembled WGS sequence"/>
</dbReference>
<keyword evidence="2" id="KW-1185">Reference proteome</keyword>
<evidence type="ECO:0000313" key="1">
    <source>
        <dbReference type="EMBL" id="KAE9304162.1"/>
    </source>
</evidence>
<name>A0A6A4DA06_9STRA</name>
<dbReference type="EMBL" id="QXFT01002088">
    <property type="protein sequence ID" value="KAE9304162.1"/>
    <property type="molecule type" value="Genomic_DNA"/>
</dbReference>
<reference evidence="1 2" key="1">
    <citation type="submission" date="2018-08" db="EMBL/GenBank/DDBJ databases">
        <title>Genomic investigation of the strawberry pathogen Phytophthora fragariae indicates pathogenicity is determined by transcriptional variation in three key races.</title>
        <authorList>
            <person name="Adams T.M."/>
            <person name="Armitage A.D."/>
            <person name="Sobczyk M.K."/>
            <person name="Bates H.J."/>
            <person name="Dunwell J.M."/>
            <person name="Nellist C.F."/>
            <person name="Harrison R.J."/>
        </authorList>
    </citation>
    <scope>NUCLEOTIDE SEQUENCE [LARGE SCALE GENOMIC DNA]</scope>
    <source>
        <strain evidence="1 2">SCRP333</strain>
    </source>
</reference>
<dbReference type="AlphaFoldDB" id="A0A6A4DA06"/>